<dbReference type="PROSITE" id="PS52012">
    <property type="entry name" value="CFEM"/>
    <property type="match status" value="1"/>
</dbReference>
<evidence type="ECO:0000256" key="2">
    <source>
        <dbReference type="ARBA" id="ARBA00022525"/>
    </source>
</evidence>
<comment type="subcellular location">
    <subcellularLocation>
        <location evidence="1">Secreted</location>
    </subcellularLocation>
</comment>
<keyword evidence="4" id="KW-1015">Disulfide bond</keyword>
<evidence type="ECO:0000256" key="6">
    <source>
        <dbReference type="SAM" id="SignalP"/>
    </source>
</evidence>
<evidence type="ECO:0000259" key="7">
    <source>
        <dbReference type="PROSITE" id="PS52012"/>
    </source>
</evidence>
<feature type="compositionally biased region" description="Low complexity" evidence="5">
    <location>
        <begin position="99"/>
        <end position="130"/>
    </location>
</feature>
<dbReference type="GO" id="GO:0005576">
    <property type="term" value="C:extracellular region"/>
    <property type="evidence" value="ECO:0007669"/>
    <property type="project" value="UniProtKB-SubCell"/>
</dbReference>
<evidence type="ECO:0000313" key="8">
    <source>
        <dbReference type="EMBL" id="KIJ96695.1"/>
    </source>
</evidence>
<dbReference type="STRING" id="1095629.A0A0C9WVW5"/>
<proteinExistence type="predicted"/>
<feature type="chain" id="PRO_5002222539" description="CFEM domain-containing protein" evidence="6">
    <location>
        <begin position="28"/>
        <end position="190"/>
    </location>
</feature>
<organism evidence="8 9">
    <name type="scientific">Laccaria amethystina LaAM-08-1</name>
    <dbReference type="NCBI Taxonomy" id="1095629"/>
    <lineage>
        <taxon>Eukaryota</taxon>
        <taxon>Fungi</taxon>
        <taxon>Dikarya</taxon>
        <taxon>Basidiomycota</taxon>
        <taxon>Agaricomycotina</taxon>
        <taxon>Agaricomycetes</taxon>
        <taxon>Agaricomycetidae</taxon>
        <taxon>Agaricales</taxon>
        <taxon>Agaricineae</taxon>
        <taxon>Hydnangiaceae</taxon>
        <taxon>Laccaria</taxon>
    </lineage>
</organism>
<keyword evidence="2" id="KW-0964">Secreted</keyword>
<sequence>MFSKSRDFVVLIQLFAFLHVFLPGISAKGITDIPPCSLSCVTREAVDLRCLLTDTGCLCSKPTFITDTVTCAQTRCKRPDLSKTNGVLTEMCAAVSISSSSSSSSSTSSSSTTPESKSTLTPTPSSSSTLTPPPRASTTGSPDSEPSTTVVIATVFDPPSSLGIRTCGNLWGGIGPAVFVAIGLGLKMWI</sequence>
<evidence type="ECO:0000256" key="1">
    <source>
        <dbReference type="ARBA" id="ARBA00004613"/>
    </source>
</evidence>
<dbReference type="EMBL" id="KN838713">
    <property type="protein sequence ID" value="KIJ96695.1"/>
    <property type="molecule type" value="Genomic_DNA"/>
</dbReference>
<evidence type="ECO:0000313" key="9">
    <source>
        <dbReference type="Proteomes" id="UP000054477"/>
    </source>
</evidence>
<accession>A0A0C9WVW5</accession>
<dbReference type="OrthoDB" id="3065412at2759"/>
<name>A0A0C9WVW5_9AGAR</name>
<evidence type="ECO:0000256" key="5">
    <source>
        <dbReference type="SAM" id="MobiDB-lite"/>
    </source>
</evidence>
<keyword evidence="9" id="KW-1185">Reference proteome</keyword>
<feature type="region of interest" description="Disordered" evidence="5">
    <location>
        <begin position="99"/>
        <end position="147"/>
    </location>
</feature>
<feature type="signal peptide" evidence="6">
    <location>
        <begin position="1"/>
        <end position="27"/>
    </location>
</feature>
<gene>
    <name evidence="8" type="ORF">K443DRAFT_274817</name>
</gene>
<keyword evidence="3 6" id="KW-0732">Signal</keyword>
<dbReference type="Proteomes" id="UP000054477">
    <property type="component" value="Unassembled WGS sequence"/>
</dbReference>
<feature type="domain" description="CFEM" evidence="7">
    <location>
        <begin position="8"/>
        <end position="119"/>
    </location>
</feature>
<evidence type="ECO:0000256" key="4">
    <source>
        <dbReference type="ARBA" id="ARBA00023157"/>
    </source>
</evidence>
<dbReference type="SMART" id="SM00747">
    <property type="entry name" value="CFEM"/>
    <property type="match status" value="1"/>
</dbReference>
<protein>
    <recommendedName>
        <fullName evidence="7">CFEM domain-containing protein</fullName>
    </recommendedName>
</protein>
<dbReference type="Pfam" id="PF05730">
    <property type="entry name" value="CFEM"/>
    <property type="match status" value="1"/>
</dbReference>
<reference evidence="8 9" key="1">
    <citation type="submission" date="2014-04" db="EMBL/GenBank/DDBJ databases">
        <authorList>
            <consortium name="DOE Joint Genome Institute"/>
            <person name="Kuo A."/>
            <person name="Kohler A."/>
            <person name="Nagy L.G."/>
            <person name="Floudas D."/>
            <person name="Copeland A."/>
            <person name="Barry K.W."/>
            <person name="Cichocki N."/>
            <person name="Veneault-Fourrey C."/>
            <person name="LaButti K."/>
            <person name="Lindquist E.A."/>
            <person name="Lipzen A."/>
            <person name="Lundell T."/>
            <person name="Morin E."/>
            <person name="Murat C."/>
            <person name="Sun H."/>
            <person name="Tunlid A."/>
            <person name="Henrissat B."/>
            <person name="Grigoriev I.V."/>
            <person name="Hibbett D.S."/>
            <person name="Martin F."/>
            <person name="Nordberg H.P."/>
            <person name="Cantor M.N."/>
            <person name="Hua S.X."/>
        </authorList>
    </citation>
    <scope>NUCLEOTIDE SEQUENCE [LARGE SCALE GENOMIC DNA]</scope>
    <source>
        <strain evidence="8 9">LaAM-08-1</strain>
    </source>
</reference>
<evidence type="ECO:0000256" key="3">
    <source>
        <dbReference type="ARBA" id="ARBA00022729"/>
    </source>
</evidence>
<dbReference type="HOGENOM" id="CLU_1408992_0_0_1"/>
<dbReference type="InterPro" id="IPR008427">
    <property type="entry name" value="Extracellular_membr_CFEM_dom"/>
</dbReference>
<reference evidence="9" key="2">
    <citation type="submission" date="2015-01" db="EMBL/GenBank/DDBJ databases">
        <title>Evolutionary Origins and Diversification of the Mycorrhizal Mutualists.</title>
        <authorList>
            <consortium name="DOE Joint Genome Institute"/>
            <consortium name="Mycorrhizal Genomics Consortium"/>
            <person name="Kohler A."/>
            <person name="Kuo A."/>
            <person name="Nagy L.G."/>
            <person name="Floudas D."/>
            <person name="Copeland A."/>
            <person name="Barry K.W."/>
            <person name="Cichocki N."/>
            <person name="Veneault-Fourrey C."/>
            <person name="LaButti K."/>
            <person name="Lindquist E.A."/>
            <person name="Lipzen A."/>
            <person name="Lundell T."/>
            <person name="Morin E."/>
            <person name="Murat C."/>
            <person name="Riley R."/>
            <person name="Ohm R."/>
            <person name="Sun H."/>
            <person name="Tunlid A."/>
            <person name="Henrissat B."/>
            <person name="Grigoriev I.V."/>
            <person name="Hibbett D.S."/>
            <person name="Martin F."/>
        </authorList>
    </citation>
    <scope>NUCLEOTIDE SEQUENCE [LARGE SCALE GENOMIC DNA]</scope>
    <source>
        <strain evidence="9">LaAM-08-1</strain>
    </source>
</reference>
<dbReference type="AlphaFoldDB" id="A0A0C9WVW5"/>